<keyword evidence="1" id="KW-0732">Signal</keyword>
<evidence type="ECO:0000256" key="1">
    <source>
        <dbReference type="SAM" id="SignalP"/>
    </source>
</evidence>
<evidence type="ECO:0000313" key="3">
    <source>
        <dbReference type="EMBL" id="SEA64564.1"/>
    </source>
</evidence>
<sequence>MKYISFLLITLFSIQLSSAQIHEFGVFMGGSNFIGDVGATNYIAPSQLTIGGIYKWNRSPRHSWRVSLLFSELEGIDSKSDESGRIERGYEFNNNILELSAGMEFTFWEFDLHSDKPAATPYLYSGISVAKHDNFYFENGKVISENTSSYAYGIPLVLGFKASISSQLVLAFEVGARYTFSDELDGSVPDSENLVESKSFGNINNNDWYTFTGVTLTYTFGRNPCFCPY</sequence>
<dbReference type="Proteomes" id="UP000198846">
    <property type="component" value="Unassembled WGS sequence"/>
</dbReference>
<dbReference type="OrthoDB" id="654178at2"/>
<dbReference type="EMBL" id="FNQK01000022">
    <property type="protein sequence ID" value="SEA64564.1"/>
    <property type="molecule type" value="Genomic_DNA"/>
</dbReference>
<proteinExistence type="predicted"/>
<dbReference type="AlphaFoldDB" id="A0A1H4CW49"/>
<gene>
    <name evidence="3" type="ORF">SAMN04487990_12233</name>
</gene>
<dbReference type="Pfam" id="PF19573">
    <property type="entry name" value="DUF6089"/>
    <property type="match status" value="1"/>
</dbReference>
<reference evidence="3 4" key="1">
    <citation type="submission" date="2016-10" db="EMBL/GenBank/DDBJ databases">
        <authorList>
            <person name="de Groot N.N."/>
        </authorList>
    </citation>
    <scope>NUCLEOTIDE SEQUENCE [LARGE SCALE GENOMIC DNA]</scope>
    <source>
        <strain evidence="3 4">DSM 23842</strain>
    </source>
</reference>
<name>A0A1H4CW49_BIZPA</name>
<dbReference type="InterPro" id="IPR045743">
    <property type="entry name" value="DUF6089"/>
</dbReference>
<feature type="chain" id="PRO_5011639153" description="DUF6089 domain-containing protein" evidence="1">
    <location>
        <begin position="20"/>
        <end position="229"/>
    </location>
</feature>
<feature type="domain" description="DUF6089" evidence="2">
    <location>
        <begin position="6"/>
        <end position="228"/>
    </location>
</feature>
<evidence type="ECO:0000313" key="4">
    <source>
        <dbReference type="Proteomes" id="UP000198846"/>
    </source>
</evidence>
<accession>A0A1H4CW49</accession>
<protein>
    <recommendedName>
        <fullName evidence="2">DUF6089 domain-containing protein</fullName>
    </recommendedName>
</protein>
<organism evidence="3 4">
    <name type="scientific">Bizionia paragorgiae</name>
    <dbReference type="NCBI Taxonomy" id="283786"/>
    <lineage>
        <taxon>Bacteria</taxon>
        <taxon>Pseudomonadati</taxon>
        <taxon>Bacteroidota</taxon>
        <taxon>Flavobacteriia</taxon>
        <taxon>Flavobacteriales</taxon>
        <taxon>Flavobacteriaceae</taxon>
        <taxon>Bizionia</taxon>
    </lineage>
</organism>
<evidence type="ECO:0000259" key="2">
    <source>
        <dbReference type="Pfam" id="PF19573"/>
    </source>
</evidence>
<dbReference type="STRING" id="283786.SAMN04487990_12233"/>
<dbReference type="RefSeq" id="WP_092136360.1">
    <property type="nucleotide sequence ID" value="NZ_FNQK01000022.1"/>
</dbReference>
<feature type="signal peptide" evidence="1">
    <location>
        <begin position="1"/>
        <end position="19"/>
    </location>
</feature>
<keyword evidence="4" id="KW-1185">Reference proteome</keyword>